<keyword evidence="2" id="KW-0547">Nucleotide-binding</keyword>
<evidence type="ECO:0000313" key="5">
    <source>
        <dbReference type="EMBL" id="TRX22179.1"/>
    </source>
</evidence>
<dbReference type="EMBL" id="VJZR01000003">
    <property type="protein sequence ID" value="TRX22179.1"/>
    <property type="molecule type" value="Genomic_DNA"/>
</dbReference>
<evidence type="ECO:0000259" key="4">
    <source>
        <dbReference type="PROSITE" id="PS50893"/>
    </source>
</evidence>
<dbReference type="GO" id="GO:0005524">
    <property type="term" value="F:ATP binding"/>
    <property type="evidence" value="ECO:0007669"/>
    <property type="project" value="UniProtKB-KW"/>
</dbReference>
<dbReference type="SUPFAM" id="SSF52540">
    <property type="entry name" value="P-loop containing nucleoside triphosphate hydrolases"/>
    <property type="match status" value="1"/>
</dbReference>
<dbReference type="AlphaFoldDB" id="A0A553CNW9"/>
<dbReference type="InterPro" id="IPR027417">
    <property type="entry name" value="P-loop_NTPase"/>
</dbReference>
<organism evidence="5 6">
    <name type="scientific">Flavobacterium franklandianum</name>
    <dbReference type="NCBI Taxonomy" id="2594430"/>
    <lineage>
        <taxon>Bacteria</taxon>
        <taxon>Pseudomonadati</taxon>
        <taxon>Bacteroidota</taxon>
        <taxon>Flavobacteriia</taxon>
        <taxon>Flavobacteriales</taxon>
        <taxon>Flavobacteriaceae</taxon>
        <taxon>Flavobacterium</taxon>
    </lineage>
</organism>
<reference evidence="5 6" key="1">
    <citation type="submission" date="2019-07" db="EMBL/GenBank/DDBJ databases">
        <title>Novel species of Flavobacterium.</title>
        <authorList>
            <person name="Liu Q."/>
            <person name="Xin Y.-H."/>
        </authorList>
    </citation>
    <scope>NUCLEOTIDE SEQUENCE [LARGE SCALE GENOMIC DNA]</scope>
    <source>
        <strain evidence="5 6">LB3P56</strain>
    </source>
</reference>
<dbReference type="PANTHER" id="PTHR43023">
    <property type="entry name" value="PROTEIN TRIGALACTOSYLDIACYLGLYCEROL 3, CHLOROPLASTIC"/>
    <property type="match status" value="1"/>
</dbReference>
<feature type="domain" description="ABC transporter" evidence="4">
    <location>
        <begin position="12"/>
        <end position="250"/>
    </location>
</feature>
<dbReference type="InterPro" id="IPR003593">
    <property type="entry name" value="AAA+_ATPase"/>
</dbReference>
<dbReference type="PROSITE" id="PS00211">
    <property type="entry name" value="ABC_TRANSPORTER_1"/>
    <property type="match status" value="1"/>
</dbReference>
<dbReference type="PROSITE" id="PS50893">
    <property type="entry name" value="ABC_TRANSPORTER_2"/>
    <property type="match status" value="1"/>
</dbReference>
<evidence type="ECO:0000313" key="6">
    <source>
        <dbReference type="Proteomes" id="UP000318585"/>
    </source>
</evidence>
<dbReference type="Pfam" id="PF00005">
    <property type="entry name" value="ABC_tran"/>
    <property type="match status" value="1"/>
</dbReference>
<name>A0A553CNW9_9FLAO</name>
<keyword evidence="3 5" id="KW-0067">ATP-binding</keyword>
<dbReference type="RefSeq" id="WP_144071117.1">
    <property type="nucleotide sequence ID" value="NZ_VJZR01000003.1"/>
</dbReference>
<evidence type="ECO:0000256" key="1">
    <source>
        <dbReference type="ARBA" id="ARBA00022448"/>
    </source>
</evidence>
<sequence>METFSKNNKTIIEIKDLCKSYSDNHVLNGFNMRLVEGENLVIMGKSGSGKSVMIKCLIGLDEPDSGTIVVMGKDIRKLEREELDELRTEVGFLFQGSALYDSMTVRENLEFPLRRHTKKFGVLKDTTPLVMQALENVGLANTINLMPEELSGGMKRRIALARTLILQPKIILYDEPTTGLDPITAKEIILLMQSVQKKYNTSAIIITHDVDCARAISNRMILLVDGINYAEGTFNELNASKDPKIQAFFK</sequence>
<accession>A0A553CNW9</accession>
<dbReference type="Gene3D" id="3.40.50.300">
    <property type="entry name" value="P-loop containing nucleotide triphosphate hydrolases"/>
    <property type="match status" value="1"/>
</dbReference>
<comment type="caution">
    <text evidence="5">The sequence shown here is derived from an EMBL/GenBank/DDBJ whole genome shotgun (WGS) entry which is preliminary data.</text>
</comment>
<gene>
    <name evidence="5" type="ORF">FNW17_05775</name>
</gene>
<proteinExistence type="predicted"/>
<dbReference type="PANTHER" id="PTHR43023:SF3">
    <property type="entry name" value="PROTEIN TRIGALACTOSYLDIACYLGLYCEROL 3, CHLOROPLASTIC"/>
    <property type="match status" value="1"/>
</dbReference>
<dbReference type="InterPro" id="IPR003439">
    <property type="entry name" value="ABC_transporter-like_ATP-bd"/>
</dbReference>
<protein>
    <submittedName>
        <fullName evidence="5">ATP-binding cassette domain-containing protein</fullName>
    </submittedName>
</protein>
<dbReference type="SMART" id="SM00382">
    <property type="entry name" value="AAA"/>
    <property type="match status" value="1"/>
</dbReference>
<keyword evidence="6" id="KW-1185">Reference proteome</keyword>
<dbReference type="Proteomes" id="UP000318585">
    <property type="component" value="Unassembled WGS sequence"/>
</dbReference>
<evidence type="ECO:0000256" key="2">
    <source>
        <dbReference type="ARBA" id="ARBA00022741"/>
    </source>
</evidence>
<keyword evidence="1" id="KW-0813">Transport</keyword>
<dbReference type="OrthoDB" id="9802264at2"/>
<dbReference type="GO" id="GO:0016887">
    <property type="term" value="F:ATP hydrolysis activity"/>
    <property type="evidence" value="ECO:0007669"/>
    <property type="project" value="InterPro"/>
</dbReference>
<dbReference type="InterPro" id="IPR017871">
    <property type="entry name" value="ABC_transporter-like_CS"/>
</dbReference>
<evidence type="ECO:0000256" key="3">
    <source>
        <dbReference type="ARBA" id="ARBA00022840"/>
    </source>
</evidence>